<keyword evidence="2" id="KW-0472">Membrane</keyword>
<feature type="transmembrane region" description="Helical" evidence="2">
    <location>
        <begin position="325"/>
        <end position="345"/>
    </location>
</feature>
<feature type="transmembrane region" description="Helical" evidence="2">
    <location>
        <begin position="186"/>
        <end position="207"/>
    </location>
</feature>
<protein>
    <recommendedName>
        <fullName evidence="5">Integral membrane protein</fullName>
    </recommendedName>
</protein>
<feature type="transmembrane region" description="Helical" evidence="2">
    <location>
        <begin position="96"/>
        <end position="118"/>
    </location>
</feature>
<gene>
    <name evidence="3" type="ORF">GCM10018781_63710</name>
</gene>
<dbReference type="Proteomes" id="UP000617734">
    <property type="component" value="Unassembled WGS sequence"/>
</dbReference>
<organism evidence="3 4">
    <name type="scientific">Kitasatospora indigofera</name>
    <dbReference type="NCBI Taxonomy" id="67307"/>
    <lineage>
        <taxon>Bacteria</taxon>
        <taxon>Bacillati</taxon>
        <taxon>Actinomycetota</taxon>
        <taxon>Actinomycetes</taxon>
        <taxon>Kitasatosporales</taxon>
        <taxon>Streptomycetaceae</taxon>
        <taxon>Kitasatospora</taxon>
    </lineage>
</organism>
<keyword evidence="2" id="KW-1133">Transmembrane helix</keyword>
<evidence type="ECO:0000313" key="3">
    <source>
        <dbReference type="EMBL" id="GHH81320.1"/>
    </source>
</evidence>
<keyword evidence="4" id="KW-1185">Reference proteome</keyword>
<dbReference type="AlphaFoldDB" id="A0A919GB80"/>
<feature type="transmembrane region" description="Helical" evidence="2">
    <location>
        <begin position="357"/>
        <end position="377"/>
    </location>
</feature>
<name>A0A919GB80_9ACTN</name>
<proteinExistence type="predicted"/>
<feature type="transmembrane region" description="Helical" evidence="2">
    <location>
        <begin position="228"/>
        <end position="252"/>
    </location>
</feature>
<accession>A0A919GB80</accession>
<reference evidence="3" key="2">
    <citation type="submission" date="2020-09" db="EMBL/GenBank/DDBJ databases">
        <authorList>
            <person name="Sun Q."/>
            <person name="Ohkuma M."/>
        </authorList>
    </citation>
    <scope>NUCLEOTIDE SEQUENCE</scope>
    <source>
        <strain evidence="3">JCM 4646</strain>
    </source>
</reference>
<reference evidence="3" key="1">
    <citation type="journal article" date="2014" name="Int. J. Syst. Evol. Microbiol.">
        <title>Complete genome sequence of Corynebacterium casei LMG S-19264T (=DSM 44701T), isolated from a smear-ripened cheese.</title>
        <authorList>
            <consortium name="US DOE Joint Genome Institute (JGI-PGF)"/>
            <person name="Walter F."/>
            <person name="Albersmeier A."/>
            <person name="Kalinowski J."/>
            <person name="Ruckert C."/>
        </authorList>
    </citation>
    <scope>NUCLEOTIDE SEQUENCE</scope>
    <source>
        <strain evidence="3">JCM 4646</strain>
    </source>
</reference>
<keyword evidence="2" id="KW-0812">Transmembrane</keyword>
<evidence type="ECO:0008006" key="5">
    <source>
        <dbReference type="Google" id="ProtNLM"/>
    </source>
</evidence>
<dbReference type="RefSeq" id="WP_229927914.1">
    <property type="nucleotide sequence ID" value="NZ_BNBO01000052.1"/>
</dbReference>
<feature type="transmembrane region" description="Helical" evidence="2">
    <location>
        <begin position="422"/>
        <end position="444"/>
    </location>
</feature>
<sequence length="460" mass="46907">MQQQSPHGPDRPPGEAVPPRRPGSPGLLRGWLDALAVVLSGLVVMTALAAGGLLLGRADSLPGGSFPSVLAATLALAVGGSVRIDGGAGFFAEVNAGITVMPLSVGLAGALVMVEVFLRQLRFRAVAAGGELLGRVARVVVLWLAALAVIVAVARHTFVVEIGGDLARTIGGALGLTPEVGFHADALRTLGLGLLWLLVVLAAAFAVSRRAPLPRAALPYQQAVRPAAFAVLMVLLAYAVIGVAVGVVTALVHGNARETLAVVLLAVPNLAWPAFGLGLGAHWHGHLTGAIGLPMPPVLADVLRTPEGEEVTVSLSTLAGYDGRIWWLPVLSGVLLLAAGFLMAFRSPKGVRLWQHAVRMGLALAVTMLLVGVLSRVSAAYGLAVLGVDTDEGGLGGLIGSVLGESTARSLGNGSLSLQPELWWAVLLGAGWGMVAGALGGLLAGHVRRRGEVAERDGGG</sequence>
<feature type="transmembrane region" description="Helical" evidence="2">
    <location>
        <begin position="34"/>
        <end position="54"/>
    </location>
</feature>
<evidence type="ECO:0000313" key="4">
    <source>
        <dbReference type="Proteomes" id="UP000617734"/>
    </source>
</evidence>
<feature type="transmembrane region" description="Helical" evidence="2">
    <location>
        <begin position="139"/>
        <end position="158"/>
    </location>
</feature>
<dbReference type="InterPro" id="IPR047724">
    <property type="entry name" value="Streptophobe"/>
</dbReference>
<dbReference type="NCBIfam" id="NF038391">
    <property type="entry name" value="streptophobe"/>
    <property type="match status" value="1"/>
</dbReference>
<comment type="caution">
    <text evidence="3">The sequence shown here is derived from an EMBL/GenBank/DDBJ whole genome shotgun (WGS) entry which is preliminary data.</text>
</comment>
<evidence type="ECO:0000256" key="1">
    <source>
        <dbReference type="SAM" id="MobiDB-lite"/>
    </source>
</evidence>
<evidence type="ECO:0000256" key="2">
    <source>
        <dbReference type="SAM" id="Phobius"/>
    </source>
</evidence>
<feature type="transmembrane region" description="Helical" evidence="2">
    <location>
        <begin position="66"/>
        <end position="84"/>
    </location>
</feature>
<feature type="region of interest" description="Disordered" evidence="1">
    <location>
        <begin position="1"/>
        <end position="23"/>
    </location>
</feature>
<dbReference type="GeneID" id="95356672"/>
<dbReference type="EMBL" id="BNBO01000052">
    <property type="protein sequence ID" value="GHH81320.1"/>
    <property type="molecule type" value="Genomic_DNA"/>
</dbReference>